<evidence type="ECO:0000313" key="2">
    <source>
        <dbReference type="EMBL" id="RIH82811.1"/>
    </source>
</evidence>
<keyword evidence="2" id="KW-0378">Hydrolase</keyword>
<dbReference type="RefSeq" id="WP_119315534.1">
    <property type="nucleotide sequence ID" value="NZ_QXDL01000108.1"/>
</dbReference>
<dbReference type="Pfam" id="PF13620">
    <property type="entry name" value="CarboxypepD_reg"/>
    <property type="match status" value="1"/>
</dbReference>
<feature type="chain" id="PRO_5017206796" evidence="1">
    <location>
        <begin position="27"/>
        <end position="388"/>
    </location>
</feature>
<evidence type="ECO:0000256" key="1">
    <source>
        <dbReference type="SAM" id="SignalP"/>
    </source>
</evidence>
<dbReference type="SUPFAM" id="SSF49452">
    <property type="entry name" value="Starch-binding domain-like"/>
    <property type="match status" value="1"/>
</dbReference>
<dbReference type="GO" id="GO:0004180">
    <property type="term" value="F:carboxypeptidase activity"/>
    <property type="evidence" value="ECO:0007669"/>
    <property type="project" value="UniProtKB-KW"/>
</dbReference>
<organism evidence="2 3">
    <name type="scientific">Calidithermus terrae</name>
    <dbReference type="NCBI Taxonomy" id="1408545"/>
    <lineage>
        <taxon>Bacteria</taxon>
        <taxon>Thermotogati</taxon>
        <taxon>Deinococcota</taxon>
        <taxon>Deinococci</taxon>
        <taxon>Thermales</taxon>
        <taxon>Thermaceae</taxon>
        <taxon>Calidithermus</taxon>
    </lineage>
</organism>
<reference evidence="2 3" key="1">
    <citation type="submission" date="2018-08" db="EMBL/GenBank/DDBJ databases">
        <title>Meiothermus terrae DSM 26712 genome sequencing project.</title>
        <authorList>
            <person name="Da Costa M.S."/>
            <person name="Albuquerque L."/>
            <person name="Raposo P."/>
            <person name="Froufe H.J.C."/>
            <person name="Barroso C.S."/>
            <person name="Egas C."/>
        </authorList>
    </citation>
    <scope>NUCLEOTIDE SEQUENCE [LARGE SCALE GENOMIC DNA]</scope>
    <source>
        <strain evidence="2 3">DSM 26712</strain>
    </source>
</reference>
<dbReference type="Proteomes" id="UP000265715">
    <property type="component" value="Unassembled WGS sequence"/>
</dbReference>
<keyword evidence="1" id="KW-0732">Signal</keyword>
<accession>A0A399EKW6</accession>
<protein>
    <submittedName>
        <fullName evidence="2">Carboxypeptidase regulatory-like domain protein</fullName>
    </submittedName>
</protein>
<comment type="caution">
    <text evidence="2">The sequence shown here is derived from an EMBL/GenBank/DDBJ whole genome shotgun (WGS) entry which is preliminary data.</text>
</comment>
<keyword evidence="2" id="KW-0645">Protease</keyword>
<keyword evidence="3" id="KW-1185">Reference proteome</keyword>
<gene>
    <name evidence="2" type="ORF">Mterra_02515</name>
</gene>
<evidence type="ECO:0000313" key="3">
    <source>
        <dbReference type="Proteomes" id="UP000265715"/>
    </source>
</evidence>
<sequence length="388" mass="40478">MKHFANLALLFTALLALLSTAGSAPAKPGPGTVVGRAVTAAGKPIAGAKIWVKPVVTTGLYETRTDANGYYVAGGLPPVGYRVYGWHEVEYRGERFCLRLGHKDPADYSPLNPAKGATRDLVWRTQGRIEDVEPYSDMGYFGGSVAVMNELSVPARNAPLEFTLTPAGPLIDGSAGKTLTRKPNAEGYLLDVPVGVYKVTATVTENGSKKPVRLGSSQGSLGAQATLEFKPLGQTCAGSSASGVGRAYLYWAKGGAAGAPVSGGAVPTNPAGRTGRADGMAGVWEGTLTLESGQSFLVRYGFTDLEYGEGYVALGGEFYECASAGDCARIGRVTAGKRVPSAGANFTTVLEESGASFDTVGRFEGGEFVGITDAVFQGQEAVVRLRRR</sequence>
<dbReference type="AlphaFoldDB" id="A0A399EKW6"/>
<dbReference type="GO" id="GO:0030246">
    <property type="term" value="F:carbohydrate binding"/>
    <property type="evidence" value="ECO:0007669"/>
    <property type="project" value="InterPro"/>
</dbReference>
<keyword evidence="2" id="KW-0121">Carboxypeptidase</keyword>
<proteinExistence type="predicted"/>
<name>A0A399EKW6_9DEIN</name>
<dbReference type="EMBL" id="QXDL01000108">
    <property type="protein sequence ID" value="RIH82811.1"/>
    <property type="molecule type" value="Genomic_DNA"/>
</dbReference>
<feature type="signal peptide" evidence="1">
    <location>
        <begin position="1"/>
        <end position="26"/>
    </location>
</feature>
<dbReference type="InterPro" id="IPR013784">
    <property type="entry name" value="Carb-bd-like_fold"/>
</dbReference>
<dbReference type="OrthoDB" id="64804at2"/>